<dbReference type="Pfam" id="PF01728">
    <property type="entry name" value="FtsJ"/>
    <property type="match status" value="1"/>
</dbReference>
<dbReference type="OrthoDB" id="9784736at2"/>
<dbReference type="SUPFAM" id="SSF53335">
    <property type="entry name" value="S-adenosyl-L-methionine-dependent methyltransferases"/>
    <property type="match status" value="1"/>
</dbReference>
<protein>
    <submittedName>
        <fullName evidence="5">23S rRNA (Cytidine1920-2'-O)/16S rRNA (Cytidine1409-2'-O)-methyltransferase</fullName>
    </submittedName>
    <submittedName>
        <fullName evidence="6">TlyA family RNA methyltransferase</fullName>
    </submittedName>
</protein>
<dbReference type="GO" id="GO:0008168">
    <property type="term" value="F:methyltransferase activity"/>
    <property type="evidence" value="ECO:0007669"/>
    <property type="project" value="UniProtKB-KW"/>
</dbReference>
<dbReference type="InterPro" id="IPR029063">
    <property type="entry name" value="SAM-dependent_MTases_sf"/>
</dbReference>
<dbReference type="InterPro" id="IPR004538">
    <property type="entry name" value="Hemolysin_A/TlyA"/>
</dbReference>
<reference evidence="6 8" key="2">
    <citation type="submission" date="2019-04" db="EMBL/GenBank/DDBJ databases">
        <title>Draft genome sequence data and analysis of a Fermenting Bacterium, Geotoga petraea strain HO-Geo1, isolated from heavy-oil petroleum reservoir in Russia.</title>
        <authorList>
            <person name="Grouzdev D.S."/>
            <person name="Semenova E.M."/>
            <person name="Sokolova D.S."/>
            <person name="Tourova T.P."/>
            <person name="Poltaraus A.B."/>
            <person name="Nazina T.N."/>
        </authorList>
    </citation>
    <scope>NUCLEOTIDE SEQUENCE [LARGE SCALE GENOMIC DNA]</scope>
    <source>
        <strain evidence="6 8">HO-Geo1</strain>
    </source>
</reference>
<evidence type="ECO:0000259" key="4">
    <source>
        <dbReference type="SMART" id="SM00363"/>
    </source>
</evidence>
<dbReference type="Pfam" id="PF01479">
    <property type="entry name" value="S4"/>
    <property type="match status" value="1"/>
</dbReference>
<evidence type="ECO:0000313" key="8">
    <source>
        <dbReference type="Proteomes" id="UP000297288"/>
    </source>
</evidence>
<dbReference type="Proteomes" id="UP000297288">
    <property type="component" value="Unassembled WGS sequence"/>
</dbReference>
<name>A0A1G6M342_9BACT</name>
<dbReference type="InterPro" id="IPR047048">
    <property type="entry name" value="TlyA"/>
</dbReference>
<dbReference type="AlphaFoldDB" id="A0A1G6M342"/>
<dbReference type="GO" id="GO:0032259">
    <property type="term" value="P:methylation"/>
    <property type="evidence" value="ECO:0007669"/>
    <property type="project" value="UniProtKB-KW"/>
</dbReference>
<keyword evidence="1 3" id="KW-0694">RNA-binding</keyword>
<dbReference type="GO" id="GO:0003723">
    <property type="term" value="F:RNA binding"/>
    <property type="evidence" value="ECO:0007669"/>
    <property type="project" value="UniProtKB-KW"/>
</dbReference>
<dbReference type="NCBIfam" id="TIGR00478">
    <property type="entry name" value="tly"/>
    <property type="match status" value="1"/>
</dbReference>
<dbReference type="PROSITE" id="PS50889">
    <property type="entry name" value="S4"/>
    <property type="match status" value="1"/>
</dbReference>
<dbReference type="Gene3D" id="3.40.50.150">
    <property type="entry name" value="Vaccinia Virus protein VP39"/>
    <property type="match status" value="1"/>
</dbReference>
<evidence type="ECO:0000256" key="3">
    <source>
        <dbReference type="PROSITE-ProRule" id="PRU00182"/>
    </source>
</evidence>
<dbReference type="SUPFAM" id="SSF55174">
    <property type="entry name" value="Alpha-L RNA-binding motif"/>
    <property type="match status" value="1"/>
</dbReference>
<dbReference type="PIRSF" id="PIRSF005578">
    <property type="entry name" value="TlyA"/>
    <property type="match status" value="1"/>
</dbReference>
<keyword evidence="5" id="KW-0489">Methyltransferase</keyword>
<dbReference type="EMBL" id="FMYV01000004">
    <property type="protein sequence ID" value="SDC49933.1"/>
    <property type="molecule type" value="Genomic_DNA"/>
</dbReference>
<gene>
    <name evidence="6" type="ORF">E4650_07195</name>
    <name evidence="5" type="ORF">SAMN04488588_1223</name>
</gene>
<sequence>MGVFNIRIDKYLATRGMVESREKARRLIKEGKVLVDNNKILKPSLKVDENNKIDLLGKYEYVGRGAFKLKKAIESFKLNLKDKVCLDIGSSTGGFSQVLLEKDVEKIYAIDVGTNQMHKKLRNNDKIILKENTNARDYINEEKVDFICCDVSFISVTKMMDTFQKNLKKNGEMVVLIKPQFEVGEGNVVNGIVKDKKLLQQTLQKLERSFENNNFKVMNRIESPIKGGKGNTEFLFYIKKGNI</sequence>
<dbReference type="SMART" id="SM00363">
    <property type="entry name" value="S4"/>
    <property type="match status" value="1"/>
</dbReference>
<dbReference type="InterPro" id="IPR002942">
    <property type="entry name" value="S4_RNA-bd"/>
</dbReference>
<evidence type="ECO:0000313" key="5">
    <source>
        <dbReference type="EMBL" id="SDC49933.1"/>
    </source>
</evidence>
<feature type="domain" description="RNA-binding S4" evidence="4">
    <location>
        <begin position="6"/>
        <end position="70"/>
    </location>
</feature>
<dbReference type="PANTHER" id="PTHR32319">
    <property type="entry name" value="BACTERIAL HEMOLYSIN-LIKE PROTEIN"/>
    <property type="match status" value="1"/>
</dbReference>
<dbReference type="Gene3D" id="3.10.290.10">
    <property type="entry name" value="RNA-binding S4 domain"/>
    <property type="match status" value="1"/>
</dbReference>
<evidence type="ECO:0000256" key="2">
    <source>
        <dbReference type="ARBA" id="ARBA00029460"/>
    </source>
</evidence>
<dbReference type="Proteomes" id="UP000199322">
    <property type="component" value="Unassembled WGS sequence"/>
</dbReference>
<dbReference type="PANTHER" id="PTHR32319:SF0">
    <property type="entry name" value="BACTERIAL HEMOLYSIN-LIKE PROTEIN"/>
    <property type="match status" value="1"/>
</dbReference>
<accession>A0A1G6M342</accession>
<proteinExistence type="inferred from homology"/>
<dbReference type="InterPro" id="IPR036986">
    <property type="entry name" value="S4_RNA-bd_sf"/>
</dbReference>
<dbReference type="EMBL" id="SRME01000004">
    <property type="protein sequence ID" value="TGG87523.1"/>
    <property type="molecule type" value="Genomic_DNA"/>
</dbReference>
<evidence type="ECO:0000313" key="6">
    <source>
        <dbReference type="EMBL" id="TGG87523.1"/>
    </source>
</evidence>
<comment type="similarity">
    <text evidence="2">Belongs to the TlyA family.</text>
</comment>
<dbReference type="RefSeq" id="WP_091403652.1">
    <property type="nucleotide sequence ID" value="NZ_FMYV01000004.1"/>
</dbReference>
<keyword evidence="5" id="KW-0808">Transferase</keyword>
<dbReference type="STRING" id="28234.SAMN04488588_1223"/>
<dbReference type="CDD" id="cd02440">
    <property type="entry name" value="AdoMet_MTases"/>
    <property type="match status" value="1"/>
</dbReference>
<evidence type="ECO:0000313" key="7">
    <source>
        <dbReference type="Proteomes" id="UP000199322"/>
    </source>
</evidence>
<dbReference type="CDD" id="cd00165">
    <property type="entry name" value="S4"/>
    <property type="match status" value="1"/>
</dbReference>
<dbReference type="InterPro" id="IPR002877">
    <property type="entry name" value="RNA_MeTrfase_FtsJ_dom"/>
</dbReference>
<organism evidence="5 7">
    <name type="scientific">Geotoga petraea</name>
    <dbReference type="NCBI Taxonomy" id="28234"/>
    <lineage>
        <taxon>Bacteria</taxon>
        <taxon>Thermotogati</taxon>
        <taxon>Thermotogota</taxon>
        <taxon>Thermotogae</taxon>
        <taxon>Petrotogales</taxon>
        <taxon>Petrotogaceae</taxon>
        <taxon>Geotoga</taxon>
    </lineage>
</organism>
<reference evidence="5 7" key="1">
    <citation type="submission" date="2016-10" db="EMBL/GenBank/DDBJ databases">
        <authorList>
            <person name="de Groot N.N."/>
        </authorList>
    </citation>
    <scope>NUCLEOTIDE SEQUENCE [LARGE SCALE GENOMIC DNA]</scope>
    <source>
        <strain evidence="5 7">WG14</strain>
    </source>
</reference>
<evidence type="ECO:0000256" key="1">
    <source>
        <dbReference type="ARBA" id="ARBA00022884"/>
    </source>
</evidence>
<keyword evidence="7" id="KW-1185">Reference proteome</keyword>